<evidence type="ECO:0000256" key="2">
    <source>
        <dbReference type="ARBA" id="ARBA00008133"/>
    </source>
</evidence>
<comment type="pathway">
    <text evidence="1 9">Porphyrin-containing compound metabolism; protoporphyrin-IX biosynthesis; coproporphyrinogen-III from 5-aminolevulinate: step 3/4.</text>
</comment>
<comment type="similarity">
    <text evidence="2 9">Belongs to the uroporphyrinogen-III synthase family.</text>
</comment>
<sequence length="248" mass="27992">MAVLITRPDERGKQLVEMLHKAGIPAIHLPLFSIESGSELNDLPNKLNQLKNGDYVFAVSKNAVDYAAQTLRNAGFHWRNDLHYFTVGMRTAEYFSSQTEQVVYYPCVSENSEGLLDLPAMQTLNDKQILILRGNGGRELFSEQAEKRGATIDTAECYRRVPIAYNNVEQTSICKRAGVQTVVATSMEILLYLMDFVPENEHNWLKSCRLITVSRRIARFAVKSGWTNVVVSPRADNQSLLQTLLQSH</sequence>
<dbReference type="InterPro" id="IPR003754">
    <property type="entry name" value="4pyrrol_synth_uPrphyn_synth"/>
</dbReference>
<evidence type="ECO:0000256" key="9">
    <source>
        <dbReference type="RuleBase" id="RU366031"/>
    </source>
</evidence>
<dbReference type="OrthoDB" id="9787650at2"/>
<dbReference type="EMBL" id="PHGZ01000010">
    <property type="protein sequence ID" value="PJG83249.1"/>
    <property type="molecule type" value="Genomic_DNA"/>
</dbReference>
<dbReference type="UniPathway" id="UPA00251">
    <property type="reaction ID" value="UER00320"/>
</dbReference>
<dbReference type="InterPro" id="IPR039793">
    <property type="entry name" value="UROS/Hem4"/>
</dbReference>
<evidence type="ECO:0000313" key="11">
    <source>
        <dbReference type="EMBL" id="PJG83249.1"/>
    </source>
</evidence>
<comment type="catalytic activity">
    <reaction evidence="8 9">
        <text>hydroxymethylbilane = uroporphyrinogen III + H2O</text>
        <dbReference type="Rhea" id="RHEA:18965"/>
        <dbReference type="ChEBI" id="CHEBI:15377"/>
        <dbReference type="ChEBI" id="CHEBI:57308"/>
        <dbReference type="ChEBI" id="CHEBI:57845"/>
        <dbReference type="EC" id="4.2.1.75"/>
    </reaction>
</comment>
<evidence type="ECO:0000256" key="3">
    <source>
        <dbReference type="ARBA" id="ARBA00013109"/>
    </source>
</evidence>
<name>A0A2M8RWI0_9PAST</name>
<keyword evidence="12" id="KW-1185">Reference proteome</keyword>
<dbReference type="CDD" id="cd06578">
    <property type="entry name" value="HemD"/>
    <property type="match status" value="1"/>
</dbReference>
<dbReference type="RefSeq" id="WP_100296443.1">
    <property type="nucleotide sequence ID" value="NZ_PHGZ01000010.1"/>
</dbReference>
<dbReference type="Gene3D" id="3.40.50.10090">
    <property type="match status" value="2"/>
</dbReference>
<comment type="function">
    <text evidence="6 9">Catalyzes cyclization of the linear tetrapyrrole, hydroxymethylbilane, to the macrocyclic uroporphyrinogen III.</text>
</comment>
<reference evidence="11 12" key="1">
    <citation type="submission" date="2017-11" db="EMBL/GenBank/DDBJ databases">
        <title>Reclassification of Bisgaard taxon 5 as Caviibacterium pharyngocola gen. nov., sp. nov.</title>
        <authorList>
            <person name="Christensen H."/>
        </authorList>
    </citation>
    <scope>NUCLEOTIDE SEQUENCE [LARGE SCALE GENOMIC DNA]</scope>
    <source>
        <strain evidence="11 12">7_3</strain>
    </source>
</reference>
<gene>
    <name evidence="11" type="ORF">CVP04_05120</name>
</gene>
<protein>
    <recommendedName>
        <fullName evidence="7 9">Uroporphyrinogen-III synthase</fullName>
        <ecNumber evidence="3 9">4.2.1.75</ecNumber>
    </recommendedName>
</protein>
<dbReference type="GO" id="GO:0004852">
    <property type="term" value="F:uroporphyrinogen-III synthase activity"/>
    <property type="evidence" value="ECO:0007669"/>
    <property type="project" value="UniProtKB-UniRule"/>
</dbReference>
<accession>A0A2M8RWI0</accession>
<dbReference type="PANTHER" id="PTHR38042:SF1">
    <property type="entry name" value="UROPORPHYRINOGEN-III SYNTHASE, CHLOROPLASTIC"/>
    <property type="match status" value="1"/>
</dbReference>
<evidence type="ECO:0000256" key="6">
    <source>
        <dbReference type="ARBA" id="ARBA00037589"/>
    </source>
</evidence>
<dbReference type="Pfam" id="PF02602">
    <property type="entry name" value="HEM4"/>
    <property type="match status" value="1"/>
</dbReference>
<evidence type="ECO:0000259" key="10">
    <source>
        <dbReference type="Pfam" id="PF02602"/>
    </source>
</evidence>
<dbReference type="EC" id="4.2.1.75" evidence="3 9"/>
<evidence type="ECO:0000256" key="5">
    <source>
        <dbReference type="ARBA" id="ARBA00023244"/>
    </source>
</evidence>
<feature type="domain" description="Tetrapyrrole biosynthesis uroporphyrinogen III synthase" evidence="10">
    <location>
        <begin position="14"/>
        <end position="242"/>
    </location>
</feature>
<organism evidence="11 12">
    <name type="scientific">Caviibacterium pharyngocola</name>
    <dbReference type="NCBI Taxonomy" id="28159"/>
    <lineage>
        <taxon>Bacteria</taxon>
        <taxon>Pseudomonadati</taxon>
        <taxon>Pseudomonadota</taxon>
        <taxon>Gammaproteobacteria</taxon>
        <taxon>Pasteurellales</taxon>
        <taxon>Pasteurellaceae</taxon>
        <taxon>Caviibacterium</taxon>
    </lineage>
</organism>
<evidence type="ECO:0000256" key="8">
    <source>
        <dbReference type="ARBA" id="ARBA00048617"/>
    </source>
</evidence>
<dbReference type="PANTHER" id="PTHR38042">
    <property type="entry name" value="UROPORPHYRINOGEN-III SYNTHASE, CHLOROPLASTIC"/>
    <property type="match status" value="1"/>
</dbReference>
<dbReference type="AlphaFoldDB" id="A0A2M8RWI0"/>
<dbReference type="InterPro" id="IPR036108">
    <property type="entry name" value="4pyrrol_syn_uPrphyn_synt_sf"/>
</dbReference>
<dbReference type="GO" id="GO:0006780">
    <property type="term" value="P:uroporphyrinogen III biosynthetic process"/>
    <property type="evidence" value="ECO:0007669"/>
    <property type="project" value="UniProtKB-UniRule"/>
</dbReference>
<dbReference type="GO" id="GO:0006782">
    <property type="term" value="P:protoporphyrinogen IX biosynthetic process"/>
    <property type="evidence" value="ECO:0007669"/>
    <property type="project" value="UniProtKB-UniRule"/>
</dbReference>
<comment type="caution">
    <text evidence="11">The sequence shown here is derived from an EMBL/GenBank/DDBJ whole genome shotgun (WGS) entry which is preliminary data.</text>
</comment>
<evidence type="ECO:0000313" key="12">
    <source>
        <dbReference type="Proteomes" id="UP000230282"/>
    </source>
</evidence>
<dbReference type="Proteomes" id="UP000230282">
    <property type="component" value="Unassembled WGS sequence"/>
</dbReference>
<evidence type="ECO:0000256" key="4">
    <source>
        <dbReference type="ARBA" id="ARBA00023239"/>
    </source>
</evidence>
<keyword evidence="5 9" id="KW-0627">Porphyrin biosynthesis</keyword>
<evidence type="ECO:0000256" key="7">
    <source>
        <dbReference type="ARBA" id="ARBA00040167"/>
    </source>
</evidence>
<proteinExistence type="inferred from homology"/>
<keyword evidence="4 9" id="KW-0456">Lyase</keyword>
<dbReference type="SUPFAM" id="SSF69618">
    <property type="entry name" value="HemD-like"/>
    <property type="match status" value="1"/>
</dbReference>
<evidence type="ECO:0000256" key="1">
    <source>
        <dbReference type="ARBA" id="ARBA00004772"/>
    </source>
</evidence>